<keyword evidence="2 3" id="KW-0175">Coiled coil</keyword>
<comment type="similarity">
    <text evidence="1">Belongs to the WEB family.</text>
</comment>
<dbReference type="EMBL" id="CAMGYJ010000006">
    <property type="protein sequence ID" value="CAI0431604.1"/>
    <property type="molecule type" value="Genomic_DNA"/>
</dbReference>
<protein>
    <submittedName>
        <fullName evidence="4">Uncharacterized protein</fullName>
    </submittedName>
</protein>
<evidence type="ECO:0000313" key="5">
    <source>
        <dbReference type="Proteomes" id="UP001154282"/>
    </source>
</evidence>
<organism evidence="4 5">
    <name type="scientific">Linum tenue</name>
    <dbReference type="NCBI Taxonomy" id="586396"/>
    <lineage>
        <taxon>Eukaryota</taxon>
        <taxon>Viridiplantae</taxon>
        <taxon>Streptophyta</taxon>
        <taxon>Embryophyta</taxon>
        <taxon>Tracheophyta</taxon>
        <taxon>Spermatophyta</taxon>
        <taxon>Magnoliopsida</taxon>
        <taxon>eudicotyledons</taxon>
        <taxon>Gunneridae</taxon>
        <taxon>Pentapetalae</taxon>
        <taxon>rosids</taxon>
        <taxon>fabids</taxon>
        <taxon>Malpighiales</taxon>
        <taxon>Linaceae</taxon>
        <taxon>Linum</taxon>
    </lineage>
</organism>
<accession>A0AAV0LAG8</accession>
<evidence type="ECO:0000256" key="1">
    <source>
        <dbReference type="ARBA" id="ARBA00005485"/>
    </source>
</evidence>
<evidence type="ECO:0000256" key="2">
    <source>
        <dbReference type="ARBA" id="ARBA00023054"/>
    </source>
</evidence>
<evidence type="ECO:0000256" key="3">
    <source>
        <dbReference type="SAM" id="Coils"/>
    </source>
</evidence>
<dbReference type="AlphaFoldDB" id="A0AAV0LAG8"/>
<sequence length="408" mass="45086">MMQSSMGEIDTKHIESVQIALTIFEEKGDNQKKFAPTRSTINHTNSILDQAAKKGKNMNGLSKELSNCKLQLEAKDSEQSQLLHRIEHYQNTVEQLTLVLQNCESDKEFHIQQHHEATLRLNELEPRARELGDQAVKLREQLSDVLHQLKCSQGEMLGIQAELAALKDEKNKALARAEAMESMSNSNKGRAEELLKQVADAQVEMALLKSELIKMRSKVVVAEAVEARAKKQGGLGLVKRPMPLTPTPQLHDQQHNIQCIASQGNNSTDGNCEGGGGKVMISLADYEALVERASTPANQSLCKGYDQSASELRAELEGAMSKIGDLRTRAEQAVTRADAAEKAKVEVEEALRKLRERKQKRKAALAALREESLSAKFIRLPATATTYCAPNKSVESSQPLGKILNLTY</sequence>
<proteinExistence type="inferred from homology"/>
<feature type="coiled-coil region" evidence="3">
    <location>
        <begin position="156"/>
        <end position="218"/>
    </location>
</feature>
<dbReference type="Proteomes" id="UP001154282">
    <property type="component" value="Unassembled WGS sequence"/>
</dbReference>
<evidence type="ECO:0000313" key="4">
    <source>
        <dbReference type="EMBL" id="CAI0431604.1"/>
    </source>
</evidence>
<dbReference type="GO" id="GO:0009903">
    <property type="term" value="P:chloroplast avoidance movement"/>
    <property type="evidence" value="ECO:0007669"/>
    <property type="project" value="TreeGrafter"/>
</dbReference>
<comment type="caution">
    <text evidence="4">The sequence shown here is derived from an EMBL/GenBank/DDBJ whole genome shotgun (WGS) entry which is preliminary data.</text>
</comment>
<feature type="coiled-coil region" evidence="3">
    <location>
        <begin position="309"/>
        <end position="371"/>
    </location>
</feature>
<reference evidence="4" key="1">
    <citation type="submission" date="2022-08" db="EMBL/GenBank/DDBJ databases">
        <authorList>
            <person name="Gutierrez-Valencia J."/>
        </authorList>
    </citation>
    <scope>NUCLEOTIDE SEQUENCE</scope>
</reference>
<name>A0AAV0LAG8_9ROSI</name>
<dbReference type="GO" id="GO:0005829">
    <property type="term" value="C:cytosol"/>
    <property type="evidence" value="ECO:0007669"/>
    <property type="project" value="TreeGrafter"/>
</dbReference>
<dbReference type="GO" id="GO:0009904">
    <property type="term" value="P:chloroplast accumulation movement"/>
    <property type="evidence" value="ECO:0007669"/>
    <property type="project" value="TreeGrafter"/>
</dbReference>
<keyword evidence="5" id="KW-1185">Reference proteome</keyword>
<gene>
    <name evidence="4" type="ORF">LITE_LOCUS23086</name>
</gene>
<dbReference type="PANTHER" id="PTHR32054">
    <property type="entry name" value="HEAVY CHAIN, PUTATIVE, EXPRESSED-RELATED-RELATED"/>
    <property type="match status" value="1"/>
</dbReference>
<dbReference type="PANTHER" id="PTHR32054:SF17">
    <property type="entry name" value="EXPRESSED PROTEIN"/>
    <property type="match status" value="1"/>
</dbReference>